<dbReference type="GO" id="GO:0008168">
    <property type="term" value="F:methyltransferase activity"/>
    <property type="evidence" value="ECO:0007669"/>
    <property type="project" value="UniProtKB-KW"/>
</dbReference>
<evidence type="ECO:0000313" key="4">
    <source>
        <dbReference type="EMBL" id="TBH78388.1"/>
    </source>
</evidence>
<feature type="domain" description="Methyltransferase FkbM" evidence="3">
    <location>
        <begin position="199"/>
        <end position="363"/>
    </location>
</feature>
<dbReference type="SUPFAM" id="SSF51161">
    <property type="entry name" value="Trimeric LpxA-like enzymes"/>
    <property type="match status" value="1"/>
</dbReference>
<dbReference type="Gene3D" id="3.40.50.150">
    <property type="entry name" value="Vaccinia Virus protein VP39"/>
    <property type="match status" value="1"/>
</dbReference>
<keyword evidence="4" id="KW-0489">Methyltransferase</keyword>
<evidence type="ECO:0000256" key="2">
    <source>
        <dbReference type="ARBA" id="ARBA00023315"/>
    </source>
</evidence>
<dbReference type="GO" id="GO:0016746">
    <property type="term" value="F:acyltransferase activity"/>
    <property type="evidence" value="ECO:0007669"/>
    <property type="project" value="UniProtKB-KW"/>
</dbReference>
<evidence type="ECO:0000259" key="3">
    <source>
        <dbReference type="Pfam" id="PF05050"/>
    </source>
</evidence>
<comment type="caution">
    <text evidence="4">The sequence shown here is derived from an EMBL/GenBank/DDBJ whole genome shotgun (WGS) entry which is preliminary data.</text>
</comment>
<protein>
    <submittedName>
        <fullName evidence="4">FkbM family methyltransferase</fullName>
    </submittedName>
</protein>
<keyword evidence="2" id="KW-0012">Acyltransferase</keyword>
<dbReference type="RefSeq" id="WP_130958286.1">
    <property type="nucleotide sequence ID" value="NZ_JBHSHA010000003.1"/>
</dbReference>
<dbReference type="InterPro" id="IPR011004">
    <property type="entry name" value="Trimer_LpxA-like_sf"/>
</dbReference>
<dbReference type="Gene3D" id="2.160.10.10">
    <property type="entry name" value="Hexapeptide repeat proteins"/>
    <property type="match status" value="1"/>
</dbReference>
<dbReference type="SUPFAM" id="SSF53335">
    <property type="entry name" value="S-adenosyl-L-methionine-dependent methyltransferases"/>
    <property type="match status" value="1"/>
</dbReference>
<dbReference type="EMBL" id="SIXC01000016">
    <property type="protein sequence ID" value="TBH78388.1"/>
    <property type="molecule type" value="Genomic_DNA"/>
</dbReference>
<sequence length="373" mass="41821">MQDESINAALVKELFAVIGELKRQFERIEKNQSVIVDYLSDRGMARYDLSCDIPNIERLLQLGTRFPHPHGIVISKHARLGPGCMIWQNVTIGAKQLVEDGGQNMYPNIGSNVKIYAGACIIGDVKVGDFSIIDCNAVVLNDIPPYTVVAGVPAKKIGINESVLRKGIESNKRFEEKIYKKFQKSTLVKSLSPSSVCIDCGANKGDVTEIFANTGASVIAFEPHPICYRALKKRFSHNENVKIFNKGVFIKNDRMKLFISNVEEYDPLAISQSSSLYRTKTNIDSAKYHDVEVIDITDFIFSIDKKISILKLDVEGAEYCILEKIIISGALNKIETVLVETHEDRIPEICEEAIRVRKLIKDMNITSIHLDWV</sequence>
<accession>A0A6H3F6G2</accession>
<name>A0A6H3F6G2_9BACT</name>
<gene>
    <name evidence="4" type="ORF">EB812_10755</name>
</gene>
<keyword evidence="1 4" id="KW-0808">Transferase</keyword>
<dbReference type="GO" id="GO:0032259">
    <property type="term" value="P:methylation"/>
    <property type="evidence" value="ECO:0007669"/>
    <property type="project" value="UniProtKB-KW"/>
</dbReference>
<evidence type="ECO:0000313" key="5">
    <source>
        <dbReference type="Proteomes" id="UP000292919"/>
    </source>
</evidence>
<dbReference type="PANTHER" id="PTHR42811">
    <property type="entry name" value="SERINE ACETYLTRANSFERASE"/>
    <property type="match status" value="1"/>
</dbReference>
<dbReference type="Pfam" id="PF05050">
    <property type="entry name" value="Methyltransf_21"/>
    <property type="match status" value="1"/>
</dbReference>
<keyword evidence="5" id="KW-1185">Reference proteome</keyword>
<dbReference type="AlphaFoldDB" id="A0A6H3F6G2"/>
<reference evidence="4 5" key="1">
    <citation type="submission" date="2018-12" db="EMBL/GenBank/DDBJ databases">
        <title>First genome draft of Desulfovibrio legallis sp. nov.</title>
        <authorList>
            <person name="Ben Dhia O."/>
            <person name="Najjari A."/>
            <person name="Ferjani R."/>
            <person name="Fhoula I."/>
            <person name="Fardeau M.-L."/>
            <person name="Boudabbous A."/>
            <person name="Ouzari H.I."/>
        </authorList>
    </citation>
    <scope>NUCLEOTIDE SEQUENCE [LARGE SCALE GENOMIC DNA]</scope>
    <source>
        <strain evidence="4 5">H1T</strain>
    </source>
</reference>
<proteinExistence type="predicted"/>
<dbReference type="CDD" id="cd03354">
    <property type="entry name" value="LbH_SAT"/>
    <property type="match status" value="1"/>
</dbReference>
<dbReference type="NCBIfam" id="TIGR01444">
    <property type="entry name" value="fkbM_fam"/>
    <property type="match status" value="1"/>
</dbReference>
<dbReference type="InterPro" id="IPR045304">
    <property type="entry name" value="LbH_SAT"/>
</dbReference>
<dbReference type="InterPro" id="IPR006342">
    <property type="entry name" value="FkbM_mtfrase"/>
</dbReference>
<evidence type="ECO:0000256" key="1">
    <source>
        <dbReference type="ARBA" id="ARBA00022679"/>
    </source>
</evidence>
<organism evidence="4 5">
    <name type="scientific">Desulfovibrio legallii</name>
    <dbReference type="NCBI Taxonomy" id="571438"/>
    <lineage>
        <taxon>Bacteria</taxon>
        <taxon>Pseudomonadati</taxon>
        <taxon>Thermodesulfobacteriota</taxon>
        <taxon>Desulfovibrionia</taxon>
        <taxon>Desulfovibrionales</taxon>
        <taxon>Desulfovibrionaceae</taxon>
        <taxon>Desulfovibrio</taxon>
    </lineage>
</organism>
<dbReference type="Proteomes" id="UP000292919">
    <property type="component" value="Unassembled WGS sequence"/>
</dbReference>
<dbReference type="InterPro" id="IPR029063">
    <property type="entry name" value="SAM-dependent_MTases_sf"/>
</dbReference>